<feature type="modified residue" description="4-aspartylphosphate" evidence="12">
    <location>
        <position position="1046"/>
    </location>
</feature>
<feature type="modified residue" description="4-aspartylphosphate" evidence="12">
    <location>
        <position position="663"/>
    </location>
</feature>
<dbReference type="FunFam" id="3.30.565.10:FF:000023">
    <property type="entry name" value="PAS domain-containing sensor histidine kinase"/>
    <property type="match status" value="1"/>
</dbReference>
<dbReference type="CDD" id="cd17574">
    <property type="entry name" value="REC_OmpR"/>
    <property type="match status" value="1"/>
</dbReference>
<dbReference type="CDD" id="cd00082">
    <property type="entry name" value="HisKA"/>
    <property type="match status" value="2"/>
</dbReference>
<evidence type="ECO:0000256" key="6">
    <source>
        <dbReference type="ARBA" id="ARBA00022679"/>
    </source>
</evidence>
<dbReference type="InterPro" id="IPR011006">
    <property type="entry name" value="CheY-like_superfamily"/>
</dbReference>
<dbReference type="AlphaFoldDB" id="A0A840Y9A8"/>
<protein>
    <recommendedName>
        <fullName evidence="3">histidine kinase</fullName>
        <ecNumber evidence="3">2.7.13.3</ecNumber>
    </recommendedName>
</protein>
<evidence type="ECO:0000313" key="16">
    <source>
        <dbReference type="Proteomes" id="UP000580654"/>
    </source>
</evidence>
<keyword evidence="16" id="KW-1185">Reference proteome</keyword>
<dbReference type="GO" id="GO:0005524">
    <property type="term" value="F:ATP binding"/>
    <property type="evidence" value="ECO:0007669"/>
    <property type="project" value="UniProtKB-KW"/>
</dbReference>
<evidence type="ECO:0000313" key="15">
    <source>
        <dbReference type="EMBL" id="MBB5695309.1"/>
    </source>
</evidence>
<keyword evidence="7" id="KW-0547">Nucleotide-binding</keyword>
<dbReference type="Pfam" id="PF00072">
    <property type="entry name" value="Response_reg"/>
    <property type="match status" value="2"/>
</dbReference>
<keyword evidence="9" id="KW-0067">ATP-binding</keyword>
<dbReference type="Pfam" id="PF02518">
    <property type="entry name" value="HATPase_c"/>
    <property type="match status" value="2"/>
</dbReference>
<evidence type="ECO:0000256" key="9">
    <source>
        <dbReference type="ARBA" id="ARBA00022840"/>
    </source>
</evidence>
<keyword evidence="11" id="KW-0472">Membrane</keyword>
<dbReference type="EC" id="2.7.13.3" evidence="3"/>
<name>A0A840Y9A8_9PROT</name>
<feature type="domain" description="Histidine kinase" evidence="13">
    <location>
        <begin position="758"/>
        <end position="976"/>
    </location>
</feature>
<dbReference type="Gene3D" id="3.40.50.2300">
    <property type="match status" value="2"/>
</dbReference>
<evidence type="ECO:0000256" key="7">
    <source>
        <dbReference type="ARBA" id="ARBA00022741"/>
    </source>
</evidence>
<evidence type="ECO:0000256" key="3">
    <source>
        <dbReference type="ARBA" id="ARBA00012438"/>
    </source>
</evidence>
<comment type="catalytic activity">
    <reaction evidence="1">
        <text>ATP + protein L-histidine = ADP + protein N-phospho-L-histidine.</text>
        <dbReference type="EC" id="2.7.13.3"/>
    </reaction>
</comment>
<dbReference type="PANTHER" id="PTHR43547">
    <property type="entry name" value="TWO-COMPONENT HISTIDINE KINASE"/>
    <property type="match status" value="1"/>
</dbReference>
<keyword evidence="4" id="KW-1003">Cell membrane</keyword>
<dbReference type="SUPFAM" id="SSF52172">
    <property type="entry name" value="CheY-like"/>
    <property type="match status" value="2"/>
</dbReference>
<dbReference type="PRINTS" id="PR00344">
    <property type="entry name" value="BCTRLSENSOR"/>
</dbReference>
<dbReference type="InterPro" id="IPR005467">
    <property type="entry name" value="His_kinase_dom"/>
</dbReference>
<dbReference type="InterPro" id="IPR001789">
    <property type="entry name" value="Sig_transdc_resp-reg_receiver"/>
</dbReference>
<dbReference type="GO" id="GO:0005886">
    <property type="term" value="C:plasma membrane"/>
    <property type="evidence" value="ECO:0007669"/>
    <property type="project" value="UniProtKB-SubCell"/>
</dbReference>
<organism evidence="15 16">
    <name type="scientific">Muricoccus pecuniae</name>
    <dbReference type="NCBI Taxonomy" id="693023"/>
    <lineage>
        <taxon>Bacteria</taxon>
        <taxon>Pseudomonadati</taxon>
        <taxon>Pseudomonadota</taxon>
        <taxon>Alphaproteobacteria</taxon>
        <taxon>Acetobacterales</taxon>
        <taxon>Roseomonadaceae</taxon>
        <taxon>Muricoccus</taxon>
    </lineage>
</organism>
<dbReference type="SUPFAM" id="SSF47384">
    <property type="entry name" value="Homodimeric domain of signal transducing histidine kinase"/>
    <property type="match status" value="2"/>
</dbReference>
<keyword evidence="10" id="KW-0902">Two-component regulatory system</keyword>
<evidence type="ECO:0000256" key="5">
    <source>
        <dbReference type="ARBA" id="ARBA00022553"/>
    </source>
</evidence>
<evidence type="ECO:0000256" key="4">
    <source>
        <dbReference type="ARBA" id="ARBA00022475"/>
    </source>
</evidence>
<evidence type="ECO:0000256" key="2">
    <source>
        <dbReference type="ARBA" id="ARBA00004236"/>
    </source>
</evidence>
<dbReference type="InterPro" id="IPR003661">
    <property type="entry name" value="HisK_dim/P_dom"/>
</dbReference>
<dbReference type="PANTHER" id="PTHR43547:SF2">
    <property type="entry name" value="HYBRID SIGNAL TRANSDUCTION HISTIDINE KINASE C"/>
    <property type="match status" value="1"/>
</dbReference>
<dbReference type="InterPro" id="IPR036890">
    <property type="entry name" value="HATPase_C_sf"/>
</dbReference>
<evidence type="ECO:0000259" key="14">
    <source>
        <dbReference type="PROSITE" id="PS50110"/>
    </source>
</evidence>
<evidence type="ECO:0000256" key="8">
    <source>
        <dbReference type="ARBA" id="ARBA00022777"/>
    </source>
</evidence>
<dbReference type="Gene3D" id="1.10.287.130">
    <property type="match status" value="2"/>
</dbReference>
<dbReference type="Gene3D" id="3.30.450.20">
    <property type="entry name" value="PAS domain"/>
    <property type="match status" value="1"/>
</dbReference>
<feature type="domain" description="Histidine kinase" evidence="13">
    <location>
        <begin position="350"/>
        <end position="567"/>
    </location>
</feature>
<evidence type="ECO:0000256" key="1">
    <source>
        <dbReference type="ARBA" id="ARBA00000085"/>
    </source>
</evidence>
<dbReference type="PROSITE" id="PS50110">
    <property type="entry name" value="RESPONSE_REGULATORY"/>
    <property type="match status" value="2"/>
</dbReference>
<keyword evidence="5 12" id="KW-0597">Phosphoprotein</keyword>
<evidence type="ECO:0000256" key="10">
    <source>
        <dbReference type="ARBA" id="ARBA00023012"/>
    </source>
</evidence>
<keyword evidence="8 15" id="KW-0418">Kinase</keyword>
<keyword evidence="6" id="KW-0808">Transferase</keyword>
<dbReference type="InterPro" id="IPR004358">
    <property type="entry name" value="Sig_transdc_His_kin-like_C"/>
</dbReference>
<reference evidence="15 16" key="1">
    <citation type="submission" date="2020-08" db="EMBL/GenBank/DDBJ databases">
        <title>Genomic Encyclopedia of Type Strains, Phase IV (KMG-IV): sequencing the most valuable type-strain genomes for metagenomic binning, comparative biology and taxonomic classification.</title>
        <authorList>
            <person name="Goeker M."/>
        </authorList>
    </citation>
    <scope>NUCLEOTIDE SEQUENCE [LARGE SCALE GENOMIC DNA]</scope>
    <source>
        <strain evidence="15 16">DSM 25622</strain>
    </source>
</reference>
<dbReference type="EMBL" id="JACIJD010000016">
    <property type="protein sequence ID" value="MBB5695309.1"/>
    <property type="molecule type" value="Genomic_DNA"/>
</dbReference>
<feature type="domain" description="Response regulatory" evidence="14">
    <location>
        <begin position="995"/>
        <end position="1109"/>
    </location>
</feature>
<dbReference type="SMART" id="SM00387">
    <property type="entry name" value="HATPase_c"/>
    <property type="match status" value="2"/>
</dbReference>
<dbReference type="Pfam" id="PF00512">
    <property type="entry name" value="HisKA"/>
    <property type="match status" value="1"/>
</dbReference>
<dbReference type="GO" id="GO:0000155">
    <property type="term" value="F:phosphorelay sensor kinase activity"/>
    <property type="evidence" value="ECO:0007669"/>
    <property type="project" value="InterPro"/>
</dbReference>
<comment type="subcellular location">
    <subcellularLocation>
        <location evidence="2">Cell membrane</location>
    </subcellularLocation>
</comment>
<dbReference type="SUPFAM" id="SSF55874">
    <property type="entry name" value="ATPase domain of HSP90 chaperone/DNA topoisomerase II/histidine kinase"/>
    <property type="match status" value="2"/>
</dbReference>
<dbReference type="PROSITE" id="PS50109">
    <property type="entry name" value="HIS_KIN"/>
    <property type="match status" value="2"/>
</dbReference>
<evidence type="ECO:0000256" key="12">
    <source>
        <dbReference type="PROSITE-ProRule" id="PRU00169"/>
    </source>
</evidence>
<dbReference type="Gene3D" id="3.30.450.40">
    <property type="match status" value="1"/>
</dbReference>
<comment type="caution">
    <text evidence="15">The sequence shown here is derived from an EMBL/GenBank/DDBJ whole genome shotgun (WGS) entry which is preliminary data.</text>
</comment>
<dbReference type="InterPro" id="IPR029016">
    <property type="entry name" value="GAF-like_dom_sf"/>
</dbReference>
<sequence>MPILSRDTGSAAHAGAAARRLFSGPGPMRALCRGHDWAATPLGPVETWDLGLRATVRTLLNSRYPMILIWGEGFVQIYNDAYSVVIGDKHPAALGTDIRTTLAEAWGTLGPMIAEVMRTGTANWVPAQQLLLNRSGYVEEAYFSLSHAPAEDDSGRVAGMLCVCSEVTQGLVGDRRLKLLRDLAGRANDTLGVQESCEAVTAVLAGAVDVPFATIRLREGEGMRLAASTGLGGDDIACLAAMEDAAGEGGTVVLDGLRGRIGATGGPWGHPVEAAILLPLAGAPGQPSLGTLLAGLNPNRALDDEYRTFFGLLAAQVSTAVRNARAYQEERARAEALADLDRAKTLFFSNVSHEFRTPLTLMLGPLEEMLALPPEELGARHGELELVHRNGLRLLKLVNTLLDFSRVEAGRASARFTRTDIAALTEELASSFRSAAERAGLALEVRTRNPAEPVFLDRDMWEKIVLNLLSNALKHTFSGGIGVELAPVEGAVELRVSDTGIGIAPDQLPRIFDRFHRVEGARSRSHEGSGIGLALVQELVRLHGGEVSAESEPGRGTRFRVRIPTGAAHLPRTTLGEDRPDDTRIGAEVFAEETLRWLPEEPAAPAPEEDRRAATILLADDNADMRAYVGRLLGRDHRVVTAVNGEEALARALEIRPDLVLTDVMMPVMDGFALLHRLREEPLLRATPVIMLSARAGEEAKVQGLDAGADDYLVKPFTAAELLARVRVNLDLSRMRRDLAEARHQAQKMEAIGQLTGGVAHDFNNLLMAITGGLDIALRRVEDERVLRVLRNAAVAAERGGNLTRQLLAFARRNPIAVRPVDANGLVARMVEMLHRTLGGRIEVATRLARELRPVLADETQLELVLLNLAVNARDAMPEGGNLTIETSNLPPGSPAAGLDPGDYVLVTVADTGHGMSAELLEHVFEPFFTTKDVGKGTGLGLSQVYGVMRSLGGAVRIASAPGEGTTVSLFLRVSEAPARGEAAAVSIAPGRRARILLADDDVQVRSAAAEMLREIGHEVEEAAGGEEALRALGAPQASFDLLLTDYAMPCMTGAELAAAARRLRPGLPVLFATGYAAGNALEAERAAGCVVEKPFRLADLAAAVRGCLGKGGS</sequence>
<dbReference type="SUPFAM" id="SSF55781">
    <property type="entry name" value="GAF domain-like"/>
    <property type="match status" value="1"/>
</dbReference>
<proteinExistence type="predicted"/>
<evidence type="ECO:0000259" key="13">
    <source>
        <dbReference type="PROSITE" id="PS50109"/>
    </source>
</evidence>
<gene>
    <name evidence="15" type="ORF">FHS87_003364</name>
</gene>
<dbReference type="Gene3D" id="3.30.565.10">
    <property type="entry name" value="Histidine kinase-like ATPase, C-terminal domain"/>
    <property type="match status" value="2"/>
</dbReference>
<feature type="domain" description="Response regulatory" evidence="14">
    <location>
        <begin position="615"/>
        <end position="730"/>
    </location>
</feature>
<dbReference type="SMART" id="SM00448">
    <property type="entry name" value="REC"/>
    <property type="match status" value="2"/>
</dbReference>
<dbReference type="Proteomes" id="UP000580654">
    <property type="component" value="Unassembled WGS sequence"/>
</dbReference>
<accession>A0A840Y9A8</accession>
<evidence type="ECO:0000256" key="11">
    <source>
        <dbReference type="ARBA" id="ARBA00023136"/>
    </source>
</evidence>
<dbReference type="CDD" id="cd16922">
    <property type="entry name" value="HATPase_EvgS-ArcB-TorS-like"/>
    <property type="match status" value="1"/>
</dbReference>
<dbReference type="InterPro" id="IPR003594">
    <property type="entry name" value="HATPase_dom"/>
</dbReference>
<dbReference type="SMART" id="SM00388">
    <property type="entry name" value="HisKA"/>
    <property type="match status" value="2"/>
</dbReference>
<dbReference type="InterPro" id="IPR036097">
    <property type="entry name" value="HisK_dim/P_sf"/>
</dbReference>